<evidence type="ECO:0000313" key="2">
    <source>
        <dbReference type="EMBL" id="KAJ3570957.1"/>
    </source>
</evidence>
<proteinExistence type="inferred from homology"/>
<dbReference type="InterPro" id="IPR037045">
    <property type="entry name" value="S8pro/Inhibitor_I9_sf"/>
</dbReference>
<dbReference type="PANTHER" id="PTHR28288">
    <property type="entry name" value="PROTEASE B INHIBITOR 2"/>
    <property type="match status" value="1"/>
</dbReference>
<dbReference type="FunFam" id="3.30.70.80:FF:000005">
    <property type="entry name" value="Proteinase inhibitor I2B"/>
    <property type="match status" value="1"/>
</dbReference>
<organism evidence="2 3">
    <name type="scientific">Leucocoprinus birnbaumii</name>
    <dbReference type="NCBI Taxonomy" id="56174"/>
    <lineage>
        <taxon>Eukaryota</taxon>
        <taxon>Fungi</taxon>
        <taxon>Dikarya</taxon>
        <taxon>Basidiomycota</taxon>
        <taxon>Agaricomycotina</taxon>
        <taxon>Agaricomycetes</taxon>
        <taxon>Agaricomycetidae</taxon>
        <taxon>Agaricales</taxon>
        <taxon>Agaricineae</taxon>
        <taxon>Agaricaceae</taxon>
        <taxon>Leucocoprinus</taxon>
    </lineage>
</organism>
<dbReference type="GO" id="GO:0042144">
    <property type="term" value="P:vacuole fusion, non-autophagic"/>
    <property type="evidence" value="ECO:0007669"/>
    <property type="project" value="TreeGrafter"/>
</dbReference>
<dbReference type="EMBL" id="JANIEX010000209">
    <property type="protein sequence ID" value="KAJ3570957.1"/>
    <property type="molecule type" value="Genomic_DNA"/>
</dbReference>
<protein>
    <recommendedName>
        <fullName evidence="4">Inhibitor I9 domain-containing protein</fullName>
    </recommendedName>
</protein>
<evidence type="ECO:0000313" key="3">
    <source>
        <dbReference type="Proteomes" id="UP001213000"/>
    </source>
</evidence>
<comment type="similarity">
    <text evidence="1">Belongs to the protease inhibitor I9 family.</text>
</comment>
<name>A0AAD5VZ41_9AGAR</name>
<dbReference type="AlphaFoldDB" id="A0AAD5VZ41"/>
<sequence length="77" mass="8279">MPKVIVTFKDTTSDAEYAKAKEDLIDQGGKITDDYSSLMKGFAAEIPDGFNLQSLSSFAGDKVTIEGDGTVRTQTVN</sequence>
<gene>
    <name evidence="2" type="ORF">NP233_g4069</name>
</gene>
<dbReference type="PANTHER" id="PTHR28288:SF1">
    <property type="entry name" value="INHIBITOR I9 DOMAIN-CONTAINING PROTEIN"/>
    <property type="match status" value="1"/>
</dbReference>
<dbReference type="GO" id="GO:0004866">
    <property type="term" value="F:endopeptidase inhibitor activity"/>
    <property type="evidence" value="ECO:0007669"/>
    <property type="project" value="TreeGrafter"/>
</dbReference>
<dbReference type="Gene3D" id="3.30.70.80">
    <property type="entry name" value="Peptidase S8 propeptide/proteinase inhibitor I9"/>
    <property type="match status" value="1"/>
</dbReference>
<accession>A0AAD5VZ41</accession>
<reference evidence="2" key="1">
    <citation type="submission" date="2022-07" db="EMBL/GenBank/DDBJ databases">
        <title>Genome Sequence of Leucocoprinus birnbaumii.</title>
        <authorList>
            <person name="Buettner E."/>
        </authorList>
    </citation>
    <scope>NUCLEOTIDE SEQUENCE</scope>
    <source>
        <strain evidence="2">VT141</strain>
    </source>
</reference>
<keyword evidence="3" id="KW-1185">Reference proteome</keyword>
<dbReference type="SUPFAM" id="SSF54897">
    <property type="entry name" value="Protease propeptides/inhibitors"/>
    <property type="match status" value="1"/>
</dbReference>
<comment type="caution">
    <text evidence="2">The sequence shown here is derived from an EMBL/GenBank/DDBJ whole genome shotgun (WGS) entry which is preliminary data.</text>
</comment>
<dbReference type="Proteomes" id="UP001213000">
    <property type="component" value="Unassembled WGS sequence"/>
</dbReference>
<evidence type="ECO:0000256" key="1">
    <source>
        <dbReference type="ARBA" id="ARBA00038069"/>
    </source>
</evidence>
<dbReference type="InterPro" id="IPR052471">
    <property type="entry name" value="PBI_I9"/>
</dbReference>
<evidence type="ECO:0008006" key="4">
    <source>
        <dbReference type="Google" id="ProtNLM"/>
    </source>
</evidence>